<gene>
    <name evidence="3" type="ORF">H6A13_03215</name>
</gene>
<dbReference type="GO" id="GO:0008757">
    <property type="term" value="F:S-adenosylmethionine-dependent methyltransferase activity"/>
    <property type="evidence" value="ECO:0007669"/>
    <property type="project" value="InterPro"/>
</dbReference>
<keyword evidence="3" id="KW-0489">Methyltransferase</keyword>
<protein>
    <submittedName>
        <fullName evidence="3">Methyltransferase domain-containing protein</fullName>
    </submittedName>
</protein>
<evidence type="ECO:0000313" key="3">
    <source>
        <dbReference type="EMBL" id="MBM6826118.1"/>
    </source>
</evidence>
<keyword evidence="1" id="KW-0238">DNA-binding</keyword>
<dbReference type="GO" id="GO:0003677">
    <property type="term" value="F:DNA binding"/>
    <property type="evidence" value="ECO:0007669"/>
    <property type="project" value="UniProtKB-KW"/>
</dbReference>
<dbReference type="PRINTS" id="PR00040">
    <property type="entry name" value="HTHMERR"/>
</dbReference>
<dbReference type="PROSITE" id="PS50937">
    <property type="entry name" value="HTH_MERR_2"/>
    <property type="match status" value="1"/>
</dbReference>
<evidence type="ECO:0000313" key="4">
    <source>
        <dbReference type="Proteomes" id="UP000713880"/>
    </source>
</evidence>
<dbReference type="InterPro" id="IPR000551">
    <property type="entry name" value="MerR-type_HTH_dom"/>
</dbReference>
<evidence type="ECO:0000256" key="1">
    <source>
        <dbReference type="ARBA" id="ARBA00023125"/>
    </source>
</evidence>
<organism evidence="3 4">
    <name type="scientific">Mordavella massiliensis</name>
    <dbReference type="NCBI Taxonomy" id="1871024"/>
    <lineage>
        <taxon>Bacteria</taxon>
        <taxon>Bacillati</taxon>
        <taxon>Bacillota</taxon>
        <taxon>Clostridia</taxon>
        <taxon>Eubacteriales</taxon>
        <taxon>Clostridiaceae</taxon>
        <taxon>Mordavella</taxon>
    </lineage>
</organism>
<dbReference type="Proteomes" id="UP000713880">
    <property type="component" value="Unassembled WGS sequence"/>
</dbReference>
<dbReference type="InterPro" id="IPR047057">
    <property type="entry name" value="MerR_fam"/>
</dbReference>
<name>A0A939B9W1_9CLOT</name>
<proteinExistence type="predicted"/>
<dbReference type="PANTHER" id="PTHR30204">
    <property type="entry name" value="REDOX-CYCLING DRUG-SENSING TRANSCRIPTIONAL ACTIVATOR SOXR"/>
    <property type="match status" value="1"/>
</dbReference>
<dbReference type="Pfam" id="PF13411">
    <property type="entry name" value="MerR_1"/>
    <property type="match status" value="1"/>
</dbReference>
<dbReference type="AlphaFoldDB" id="A0A939B9W1"/>
<comment type="caution">
    <text evidence="3">The sequence shown here is derived from an EMBL/GenBank/DDBJ whole genome shotgun (WGS) entry which is preliminary data.</text>
</comment>
<dbReference type="Pfam" id="PF08241">
    <property type="entry name" value="Methyltransf_11"/>
    <property type="match status" value="1"/>
</dbReference>
<dbReference type="EMBL" id="JACJLV010000006">
    <property type="protein sequence ID" value="MBM6826118.1"/>
    <property type="molecule type" value="Genomic_DNA"/>
</dbReference>
<feature type="domain" description="HTH merR-type" evidence="2">
    <location>
        <begin position="6"/>
        <end position="75"/>
    </location>
</feature>
<dbReference type="Gene3D" id="3.40.50.150">
    <property type="entry name" value="Vaccinia Virus protein VP39"/>
    <property type="match status" value="1"/>
</dbReference>
<dbReference type="InterPro" id="IPR029063">
    <property type="entry name" value="SAM-dependent_MTases_sf"/>
</dbReference>
<accession>A0A939B9W1</accession>
<keyword evidence="4" id="KW-1185">Reference proteome</keyword>
<sequence>MKKPGYYSSGEFARMAGVTLRTIRYYDKQNILKPSLVTEAGARFYTDEDFARLQQILLLKYLGFSLDDIREMTVADSDYHFMLNSLKIQRKLVQDRIEQMQLVEQAIKDTADAIQEEHTIDWSRMLNLIHLTGMEQSLKNQYQNASNISSRISLHSHYAQNPKGWFPWVYEQCEIRLGMQILEVGCGDGTLWLQNRENLPADVEILLSDISEGMLRDARRALGTEDKRFDFQVMDCQQIPCPDESFDLVIADHVLFYCEDPGKAVREIRRVLKPGGKLVCSTYGNDHMKEVSELVQDFDEHIVLSADKLYERFGRENGRDILKPCFEDVEWWTYEDCLIVPDPEPLISYILSCHGNQGQYIPERYREFFAYVKKRTNGGLRITKDAGVFIGYC</sequence>
<dbReference type="RefSeq" id="WP_204908179.1">
    <property type="nucleotide sequence ID" value="NZ_JACJLV010000006.1"/>
</dbReference>
<dbReference type="PROSITE" id="PS00552">
    <property type="entry name" value="HTH_MERR_1"/>
    <property type="match status" value="1"/>
</dbReference>
<dbReference type="SUPFAM" id="SSF46955">
    <property type="entry name" value="Putative DNA-binding domain"/>
    <property type="match status" value="1"/>
</dbReference>
<dbReference type="PANTHER" id="PTHR30204:SF96">
    <property type="entry name" value="CHROMOSOME-ANCHORING PROTEIN RACA"/>
    <property type="match status" value="1"/>
</dbReference>
<dbReference type="InterPro" id="IPR013216">
    <property type="entry name" value="Methyltransf_11"/>
</dbReference>
<dbReference type="GO" id="GO:0003700">
    <property type="term" value="F:DNA-binding transcription factor activity"/>
    <property type="evidence" value="ECO:0007669"/>
    <property type="project" value="InterPro"/>
</dbReference>
<dbReference type="CDD" id="cd02440">
    <property type="entry name" value="AdoMet_MTases"/>
    <property type="match status" value="1"/>
</dbReference>
<evidence type="ECO:0000259" key="2">
    <source>
        <dbReference type="PROSITE" id="PS50937"/>
    </source>
</evidence>
<dbReference type="Gene3D" id="1.10.1660.10">
    <property type="match status" value="1"/>
</dbReference>
<dbReference type="GO" id="GO:0032259">
    <property type="term" value="P:methylation"/>
    <property type="evidence" value="ECO:0007669"/>
    <property type="project" value="UniProtKB-KW"/>
</dbReference>
<dbReference type="SUPFAM" id="SSF53335">
    <property type="entry name" value="S-adenosyl-L-methionine-dependent methyltransferases"/>
    <property type="match status" value="1"/>
</dbReference>
<dbReference type="InterPro" id="IPR009061">
    <property type="entry name" value="DNA-bd_dom_put_sf"/>
</dbReference>
<dbReference type="CDD" id="cd01106">
    <property type="entry name" value="HTH_TipAL-Mta"/>
    <property type="match status" value="1"/>
</dbReference>
<keyword evidence="3" id="KW-0808">Transferase</keyword>
<reference evidence="3" key="1">
    <citation type="submission" date="2020-08" db="EMBL/GenBank/DDBJ databases">
        <authorList>
            <person name="Cejkova D."/>
            <person name="Kubasova T."/>
            <person name="Jahodarova E."/>
            <person name="Rychlik I."/>
        </authorList>
    </citation>
    <scope>NUCLEOTIDE SEQUENCE</scope>
    <source>
        <strain evidence="3">An420c</strain>
    </source>
</reference>
<dbReference type="SMART" id="SM00422">
    <property type="entry name" value="HTH_MERR"/>
    <property type="match status" value="1"/>
</dbReference>
<reference evidence="3" key="2">
    <citation type="journal article" date="2021" name="Sci. Rep.">
        <title>The distribution of antibiotic resistance genes in chicken gut microbiota commensals.</title>
        <authorList>
            <person name="Juricova H."/>
            <person name="Matiasovicova J."/>
            <person name="Kubasova T."/>
            <person name="Cejkova D."/>
            <person name="Rychlik I."/>
        </authorList>
    </citation>
    <scope>NUCLEOTIDE SEQUENCE</scope>
    <source>
        <strain evidence="3">An420c</strain>
    </source>
</reference>